<dbReference type="InterPro" id="IPR036388">
    <property type="entry name" value="WH-like_DNA-bd_sf"/>
</dbReference>
<evidence type="ECO:0000256" key="1">
    <source>
        <dbReference type="ARBA" id="ARBA00010641"/>
    </source>
</evidence>
<keyword evidence="4" id="KW-0804">Transcription</keyword>
<dbReference type="SUPFAM" id="SSF88659">
    <property type="entry name" value="Sigma3 and sigma4 domains of RNA polymerase sigma factors"/>
    <property type="match status" value="1"/>
</dbReference>
<keyword evidence="2" id="KW-0805">Transcription regulation</keyword>
<dbReference type="InterPro" id="IPR039425">
    <property type="entry name" value="RNA_pol_sigma-70-like"/>
</dbReference>
<comment type="similarity">
    <text evidence="1">Belongs to the sigma-70 factor family. ECF subfamily.</text>
</comment>
<dbReference type="InterPro" id="IPR013325">
    <property type="entry name" value="RNA_pol_sigma_r2"/>
</dbReference>
<reference evidence="8" key="1">
    <citation type="submission" date="2016-10" db="EMBL/GenBank/DDBJ databases">
        <authorList>
            <person name="Varghese N."/>
            <person name="Submissions S."/>
        </authorList>
    </citation>
    <scope>NUCLEOTIDE SEQUENCE [LARGE SCALE GENOMIC DNA]</scope>
    <source>
        <strain evidence="8">DSM 19315</strain>
    </source>
</reference>
<dbReference type="Proteomes" id="UP000199642">
    <property type="component" value="Unassembled WGS sequence"/>
</dbReference>
<dbReference type="SUPFAM" id="SSF88946">
    <property type="entry name" value="Sigma2 domain of RNA polymerase sigma factors"/>
    <property type="match status" value="1"/>
</dbReference>
<sequence length="185" mass="22021">MKHLDWSDEELIVGCKRKSAKHEEVFFKRYYGYVMGISLSYAKDRDLAQEIVNDSFLKFFSSIKSFEEFQSVKSWLRRITVNTAIDFYRKNKRFQDQRDINDQVEIFHEVGALSQMAYEDLLKLIHLLPPDQKLVFNLYEVEGYSHREIAEEMKITESSSRVYLARAKSKLRDLVQFHLNEYAGR</sequence>
<dbReference type="RefSeq" id="WP_218144144.1">
    <property type="nucleotide sequence ID" value="NZ_FOPC01000006.1"/>
</dbReference>
<dbReference type="EMBL" id="FOPC01000006">
    <property type="protein sequence ID" value="SFG67165.1"/>
    <property type="molecule type" value="Genomic_DNA"/>
</dbReference>
<dbReference type="InterPro" id="IPR013249">
    <property type="entry name" value="RNA_pol_sigma70_r4_t2"/>
</dbReference>
<evidence type="ECO:0000256" key="4">
    <source>
        <dbReference type="ARBA" id="ARBA00023163"/>
    </source>
</evidence>
<dbReference type="InterPro" id="IPR014284">
    <property type="entry name" value="RNA_pol_sigma-70_dom"/>
</dbReference>
<organism evidence="7 8">
    <name type="scientific">Algoriphagus hitonicola</name>
    <dbReference type="NCBI Taxonomy" id="435880"/>
    <lineage>
        <taxon>Bacteria</taxon>
        <taxon>Pseudomonadati</taxon>
        <taxon>Bacteroidota</taxon>
        <taxon>Cytophagia</taxon>
        <taxon>Cytophagales</taxon>
        <taxon>Cyclobacteriaceae</taxon>
        <taxon>Algoriphagus</taxon>
    </lineage>
</organism>
<dbReference type="InterPro" id="IPR007627">
    <property type="entry name" value="RNA_pol_sigma70_r2"/>
</dbReference>
<evidence type="ECO:0000259" key="5">
    <source>
        <dbReference type="Pfam" id="PF04542"/>
    </source>
</evidence>
<dbReference type="STRING" id="435880.SAMN04487988_106158"/>
<dbReference type="GO" id="GO:0003677">
    <property type="term" value="F:DNA binding"/>
    <property type="evidence" value="ECO:0007669"/>
    <property type="project" value="InterPro"/>
</dbReference>
<protein>
    <submittedName>
        <fullName evidence="7">RNA polymerase sigma-70 factor, ECF subfamily</fullName>
    </submittedName>
</protein>
<keyword evidence="3" id="KW-0731">Sigma factor</keyword>
<dbReference type="Pfam" id="PF04542">
    <property type="entry name" value="Sigma70_r2"/>
    <property type="match status" value="1"/>
</dbReference>
<name>A0A1I2TQF7_9BACT</name>
<dbReference type="GO" id="GO:0006352">
    <property type="term" value="P:DNA-templated transcription initiation"/>
    <property type="evidence" value="ECO:0007669"/>
    <property type="project" value="InterPro"/>
</dbReference>
<evidence type="ECO:0000256" key="3">
    <source>
        <dbReference type="ARBA" id="ARBA00023082"/>
    </source>
</evidence>
<gene>
    <name evidence="7" type="ORF">SAMN04487988_106158</name>
</gene>
<dbReference type="PANTHER" id="PTHR43133:SF46">
    <property type="entry name" value="RNA POLYMERASE SIGMA-70 FACTOR ECF SUBFAMILY"/>
    <property type="match status" value="1"/>
</dbReference>
<dbReference type="InterPro" id="IPR013324">
    <property type="entry name" value="RNA_pol_sigma_r3/r4-like"/>
</dbReference>
<evidence type="ECO:0000256" key="2">
    <source>
        <dbReference type="ARBA" id="ARBA00023015"/>
    </source>
</evidence>
<dbReference type="NCBIfam" id="TIGR02937">
    <property type="entry name" value="sigma70-ECF"/>
    <property type="match status" value="1"/>
</dbReference>
<feature type="domain" description="RNA polymerase sigma factor 70 region 4 type 2" evidence="6">
    <location>
        <begin position="119"/>
        <end position="171"/>
    </location>
</feature>
<dbReference type="CDD" id="cd06171">
    <property type="entry name" value="Sigma70_r4"/>
    <property type="match status" value="1"/>
</dbReference>
<dbReference type="GO" id="GO:0016987">
    <property type="term" value="F:sigma factor activity"/>
    <property type="evidence" value="ECO:0007669"/>
    <property type="project" value="UniProtKB-KW"/>
</dbReference>
<dbReference type="AlphaFoldDB" id="A0A1I2TQF7"/>
<evidence type="ECO:0000313" key="8">
    <source>
        <dbReference type="Proteomes" id="UP000199642"/>
    </source>
</evidence>
<evidence type="ECO:0000313" key="7">
    <source>
        <dbReference type="EMBL" id="SFG67165.1"/>
    </source>
</evidence>
<dbReference type="PANTHER" id="PTHR43133">
    <property type="entry name" value="RNA POLYMERASE ECF-TYPE SIGMA FACTO"/>
    <property type="match status" value="1"/>
</dbReference>
<dbReference type="Gene3D" id="1.10.10.10">
    <property type="entry name" value="Winged helix-like DNA-binding domain superfamily/Winged helix DNA-binding domain"/>
    <property type="match status" value="1"/>
</dbReference>
<feature type="domain" description="RNA polymerase sigma-70 region 2" evidence="5">
    <location>
        <begin position="26"/>
        <end position="93"/>
    </location>
</feature>
<dbReference type="Gene3D" id="1.10.1740.10">
    <property type="match status" value="1"/>
</dbReference>
<dbReference type="Pfam" id="PF08281">
    <property type="entry name" value="Sigma70_r4_2"/>
    <property type="match status" value="1"/>
</dbReference>
<accession>A0A1I2TQF7</accession>
<evidence type="ECO:0000259" key="6">
    <source>
        <dbReference type="Pfam" id="PF08281"/>
    </source>
</evidence>
<proteinExistence type="inferred from homology"/>
<keyword evidence="8" id="KW-1185">Reference proteome</keyword>